<dbReference type="PANTHER" id="PTHR42920">
    <property type="entry name" value="OS03G0707200 PROTEIN-RELATED"/>
    <property type="match status" value="1"/>
</dbReference>
<keyword evidence="3" id="KW-1003">Cell membrane</keyword>
<feature type="transmembrane region" description="Helical" evidence="7">
    <location>
        <begin position="70"/>
        <end position="93"/>
    </location>
</feature>
<dbReference type="PANTHER" id="PTHR42920:SF11">
    <property type="entry name" value="INNER MEMBRANE PROTEIN YTFF"/>
    <property type="match status" value="1"/>
</dbReference>
<proteinExistence type="inferred from homology"/>
<reference evidence="9" key="2">
    <citation type="journal article" date="2021" name="Sci. Rep.">
        <title>The distribution of antibiotic resistance genes in chicken gut microbiota commensals.</title>
        <authorList>
            <person name="Juricova H."/>
            <person name="Matiasovicova J."/>
            <person name="Kubasova T."/>
            <person name="Cejkova D."/>
            <person name="Rychlik I."/>
        </authorList>
    </citation>
    <scope>NUCLEOTIDE SEQUENCE</scope>
    <source>
        <strain evidence="9">An559</strain>
    </source>
</reference>
<comment type="caution">
    <text evidence="9">The sequence shown here is derived from an EMBL/GenBank/DDBJ whole genome shotgun (WGS) entry which is preliminary data.</text>
</comment>
<evidence type="ECO:0000256" key="6">
    <source>
        <dbReference type="ARBA" id="ARBA00023136"/>
    </source>
</evidence>
<evidence type="ECO:0000313" key="10">
    <source>
        <dbReference type="Proteomes" id="UP000774750"/>
    </source>
</evidence>
<feature type="transmembrane region" description="Helical" evidence="7">
    <location>
        <begin position="40"/>
        <end position="58"/>
    </location>
</feature>
<organism evidence="9 10">
    <name type="scientific">Merdimmobilis hominis</name>
    <dbReference type="NCBI Taxonomy" id="2897707"/>
    <lineage>
        <taxon>Bacteria</taxon>
        <taxon>Bacillati</taxon>
        <taxon>Bacillota</taxon>
        <taxon>Clostridia</taxon>
        <taxon>Eubacteriales</taxon>
        <taxon>Oscillospiraceae</taxon>
        <taxon>Merdimmobilis</taxon>
    </lineage>
</organism>
<comment type="similarity">
    <text evidence="2">Belongs to the EamA transporter family.</text>
</comment>
<evidence type="ECO:0000313" key="9">
    <source>
        <dbReference type="EMBL" id="MBM6921814.1"/>
    </source>
</evidence>
<keyword evidence="5 7" id="KW-1133">Transmembrane helix</keyword>
<feature type="domain" description="EamA" evidence="8">
    <location>
        <begin position="7"/>
        <end position="141"/>
    </location>
</feature>
<protein>
    <submittedName>
        <fullName evidence="9">DMT family transporter</fullName>
    </submittedName>
</protein>
<feature type="transmembrane region" description="Helical" evidence="7">
    <location>
        <begin position="266"/>
        <end position="289"/>
    </location>
</feature>
<dbReference type="InterPro" id="IPR051258">
    <property type="entry name" value="Diverse_Substrate_Transporter"/>
</dbReference>
<evidence type="ECO:0000256" key="7">
    <source>
        <dbReference type="SAM" id="Phobius"/>
    </source>
</evidence>
<feature type="transmembrane region" description="Helical" evidence="7">
    <location>
        <begin position="125"/>
        <end position="142"/>
    </location>
</feature>
<dbReference type="InterPro" id="IPR037185">
    <property type="entry name" value="EmrE-like"/>
</dbReference>
<evidence type="ECO:0000256" key="2">
    <source>
        <dbReference type="ARBA" id="ARBA00007362"/>
    </source>
</evidence>
<feature type="transmembrane region" description="Helical" evidence="7">
    <location>
        <begin position="99"/>
        <end position="118"/>
    </location>
</feature>
<evidence type="ECO:0000256" key="1">
    <source>
        <dbReference type="ARBA" id="ARBA00004651"/>
    </source>
</evidence>
<dbReference type="InterPro" id="IPR000620">
    <property type="entry name" value="EamA_dom"/>
</dbReference>
<sequence>MKKQKMFAIFSAIAAAVFYAINMPASKVLLQHIAPTTMAALLYLGAGIGIGILFLFNRKNGGENLSRQDLPYTLGMIVLDIIAPIFLMCGLSFTTSANASLLNNFEIVATSLITLFIFKEMISKRLWIAIVLVTLSSAILSFEDLSSLSFSFGSLFVLLAALCWGLENNCTRKISSKNTYQIVMLKGVFSGIGSFLVARVLHEPLPAVSLGGCALVLGFVAYGLSIFFYIKAQSVIGAAKTSAYYAIAPFVGALLSFLFLKEPFTPNYLLALVIMLAGSLIIVLDTLAVSHEHVHTHTIACGNDVSTVTHEHLHTHLWHTNRHHHRHASNQALHG</sequence>
<evidence type="ECO:0000259" key="8">
    <source>
        <dbReference type="Pfam" id="PF00892"/>
    </source>
</evidence>
<accession>A0A938XAX3</accession>
<feature type="transmembrane region" description="Helical" evidence="7">
    <location>
        <begin position="148"/>
        <end position="166"/>
    </location>
</feature>
<feature type="transmembrane region" description="Helical" evidence="7">
    <location>
        <begin position="242"/>
        <end position="260"/>
    </location>
</feature>
<evidence type="ECO:0000256" key="4">
    <source>
        <dbReference type="ARBA" id="ARBA00022692"/>
    </source>
</evidence>
<dbReference type="AlphaFoldDB" id="A0A938XAX3"/>
<name>A0A938XAX3_9FIRM</name>
<evidence type="ECO:0000256" key="5">
    <source>
        <dbReference type="ARBA" id="ARBA00022989"/>
    </source>
</evidence>
<dbReference type="SUPFAM" id="SSF103481">
    <property type="entry name" value="Multidrug resistance efflux transporter EmrE"/>
    <property type="match status" value="2"/>
</dbReference>
<reference evidence="9" key="1">
    <citation type="submission" date="2020-08" db="EMBL/GenBank/DDBJ databases">
        <authorList>
            <person name="Cejkova D."/>
            <person name="Kubasova T."/>
            <person name="Jahodarova E."/>
            <person name="Rychlik I."/>
        </authorList>
    </citation>
    <scope>NUCLEOTIDE SEQUENCE</scope>
    <source>
        <strain evidence="9">An559</strain>
    </source>
</reference>
<gene>
    <name evidence="9" type="ORF">H6A12_11705</name>
</gene>
<dbReference type="Proteomes" id="UP000774750">
    <property type="component" value="Unassembled WGS sequence"/>
</dbReference>
<feature type="transmembrane region" description="Helical" evidence="7">
    <location>
        <begin position="178"/>
        <end position="201"/>
    </location>
</feature>
<dbReference type="RefSeq" id="WP_204448125.1">
    <property type="nucleotide sequence ID" value="NZ_JACJKY010000027.1"/>
</dbReference>
<evidence type="ECO:0000256" key="3">
    <source>
        <dbReference type="ARBA" id="ARBA00022475"/>
    </source>
</evidence>
<keyword evidence="6 7" id="KW-0472">Membrane</keyword>
<comment type="subcellular location">
    <subcellularLocation>
        <location evidence="1">Cell membrane</location>
        <topology evidence="1">Multi-pass membrane protein</topology>
    </subcellularLocation>
</comment>
<dbReference type="EMBL" id="JACJKY010000027">
    <property type="protein sequence ID" value="MBM6921814.1"/>
    <property type="molecule type" value="Genomic_DNA"/>
</dbReference>
<feature type="transmembrane region" description="Helical" evidence="7">
    <location>
        <begin position="207"/>
        <end position="230"/>
    </location>
</feature>
<keyword evidence="10" id="KW-1185">Reference proteome</keyword>
<dbReference type="GO" id="GO:0005886">
    <property type="term" value="C:plasma membrane"/>
    <property type="evidence" value="ECO:0007669"/>
    <property type="project" value="UniProtKB-SubCell"/>
</dbReference>
<feature type="domain" description="EamA" evidence="8">
    <location>
        <begin position="152"/>
        <end position="283"/>
    </location>
</feature>
<keyword evidence="4 7" id="KW-0812">Transmembrane</keyword>
<dbReference type="Pfam" id="PF00892">
    <property type="entry name" value="EamA"/>
    <property type="match status" value="2"/>
</dbReference>